<accession>A0A8H7MM23</accession>
<dbReference type="OrthoDB" id="5223508at2759"/>
<dbReference type="Proteomes" id="UP000651452">
    <property type="component" value="Unassembled WGS sequence"/>
</dbReference>
<gene>
    <name evidence="1" type="ORF">EKO04_003286</name>
</gene>
<reference evidence="1" key="1">
    <citation type="submission" date="2018-12" db="EMBL/GenBank/DDBJ databases">
        <authorList>
            <person name="Syme R.A."/>
            <person name="Farfan-Caceres L."/>
            <person name="Lichtenzveig J."/>
        </authorList>
    </citation>
    <scope>NUCLEOTIDE SEQUENCE</scope>
    <source>
        <strain evidence="1">Al4</strain>
    </source>
</reference>
<protein>
    <submittedName>
        <fullName evidence="1">Uncharacterized protein</fullName>
    </submittedName>
</protein>
<sequence>MPPRIPARAAWASPPPASCLHAHAHAHARPFSSTPSALALGPQSPNYIEVPQPAQPTFPLDPNLKGHLPIPRDIFNTRNQHPKHSDAFLRKSTKDAKDPKTPGPFSRDADLRLYKQRLADARKDALRDGVKELHARKLASDAHHLHRIQKSGELRTQLAMAPRRQVDVLTETSVSKGVRDFLADALPPANKNIDARRRAYDRRQAAHHAVRASRLHDLYTNAREFIVTDDQLDLAIEQTFGTDDAPMAWDVKGNMGPRTEGKDGLSPWHGPMPEGVSDRMNKLRGGEGVGLARVRVKKLAEVLTGGKM</sequence>
<dbReference type="InterPro" id="IPR058940">
    <property type="entry name" value="mS26_fungi"/>
</dbReference>
<dbReference type="AlphaFoldDB" id="A0A8H7MM23"/>
<comment type="caution">
    <text evidence="1">The sequence shown here is derived from an EMBL/GenBank/DDBJ whole genome shotgun (WGS) entry which is preliminary data.</text>
</comment>
<dbReference type="EMBL" id="RZGK01000005">
    <property type="protein sequence ID" value="KAF9699277.1"/>
    <property type="molecule type" value="Genomic_DNA"/>
</dbReference>
<reference evidence="1" key="2">
    <citation type="submission" date="2020-09" db="EMBL/GenBank/DDBJ databases">
        <title>Reference genome assembly for Australian Ascochyta lentis isolate Al4.</title>
        <authorList>
            <person name="Lee R.C."/>
            <person name="Farfan-Caceres L.M."/>
            <person name="Debler J.W."/>
            <person name="Williams A.H."/>
            <person name="Henares B.M."/>
        </authorList>
    </citation>
    <scope>NUCLEOTIDE SEQUENCE</scope>
    <source>
        <strain evidence="1">Al4</strain>
    </source>
</reference>
<dbReference type="Pfam" id="PF26163">
    <property type="entry name" value="mS26"/>
    <property type="match status" value="1"/>
</dbReference>
<organism evidence="1 2">
    <name type="scientific">Ascochyta lentis</name>
    <dbReference type="NCBI Taxonomy" id="205686"/>
    <lineage>
        <taxon>Eukaryota</taxon>
        <taxon>Fungi</taxon>
        <taxon>Dikarya</taxon>
        <taxon>Ascomycota</taxon>
        <taxon>Pezizomycotina</taxon>
        <taxon>Dothideomycetes</taxon>
        <taxon>Pleosporomycetidae</taxon>
        <taxon>Pleosporales</taxon>
        <taxon>Pleosporineae</taxon>
        <taxon>Didymellaceae</taxon>
        <taxon>Ascochyta</taxon>
    </lineage>
</organism>
<keyword evidence="2" id="KW-1185">Reference proteome</keyword>
<dbReference type="CDD" id="cd23703">
    <property type="entry name" value="mS26_PET12"/>
    <property type="match status" value="1"/>
</dbReference>
<name>A0A8H7MM23_9PLEO</name>
<evidence type="ECO:0000313" key="1">
    <source>
        <dbReference type="EMBL" id="KAF9699277.1"/>
    </source>
</evidence>
<proteinExistence type="predicted"/>
<evidence type="ECO:0000313" key="2">
    <source>
        <dbReference type="Proteomes" id="UP000651452"/>
    </source>
</evidence>